<dbReference type="CDD" id="cd05233">
    <property type="entry name" value="SDR_c"/>
    <property type="match status" value="1"/>
</dbReference>
<organism evidence="3 4">
    <name type="scientific">Streptomyces violaceus</name>
    <name type="common">Streptomyces venezuelae</name>
    <dbReference type="NCBI Taxonomy" id="1936"/>
    <lineage>
        <taxon>Bacteria</taxon>
        <taxon>Bacillati</taxon>
        <taxon>Actinomycetota</taxon>
        <taxon>Actinomycetes</taxon>
        <taxon>Kitasatosporales</taxon>
        <taxon>Streptomycetaceae</taxon>
        <taxon>Streptomyces</taxon>
    </lineage>
</organism>
<evidence type="ECO:0000313" key="3">
    <source>
        <dbReference type="EMBL" id="WND16613.1"/>
    </source>
</evidence>
<keyword evidence="2 3" id="KW-0560">Oxidoreductase</keyword>
<dbReference type="Pfam" id="PF13561">
    <property type="entry name" value="adh_short_C2"/>
    <property type="match status" value="1"/>
</dbReference>
<dbReference type="InterPro" id="IPR002347">
    <property type="entry name" value="SDR_fam"/>
</dbReference>
<keyword evidence="4" id="KW-1185">Reference proteome</keyword>
<proteinExistence type="inferred from homology"/>
<dbReference type="EC" id="1.-.-.-" evidence="3"/>
<dbReference type="PRINTS" id="PR00080">
    <property type="entry name" value="SDRFAMILY"/>
</dbReference>
<dbReference type="Proteomes" id="UP001249394">
    <property type="component" value="Chromosome"/>
</dbReference>
<comment type="similarity">
    <text evidence="1">Belongs to the short-chain dehydrogenases/reductases (SDR) family.</text>
</comment>
<dbReference type="EMBL" id="CP134213">
    <property type="protein sequence ID" value="WND16613.1"/>
    <property type="molecule type" value="Genomic_DNA"/>
</dbReference>
<dbReference type="SUPFAM" id="SSF51735">
    <property type="entry name" value="NAD(P)-binding Rossmann-fold domains"/>
    <property type="match status" value="1"/>
</dbReference>
<dbReference type="InterPro" id="IPR051122">
    <property type="entry name" value="SDR_DHRS6-like"/>
</dbReference>
<dbReference type="InterPro" id="IPR036291">
    <property type="entry name" value="NAD(P)-bd_dom_sf"/>
</dbReference>
<accession>A0ABY9U2H5</accession>
<protein>
    <submittedName>
        <fullName evidence="3">SDR family oxidoreductase</fullName>
        <ecNumber evidence="3">1.-.-.-</ecNumber>
    </submittedName>
</protein>
<dbReference type="InterPro" id="IPR020904">
    <property type="entry name" value="Sc_DH/Rdtase_CS"/>
</dbReference>
<dbReference type="PANTHER" id="PTHR43477">
    <property type="entry name" value="DIHYDROANTICAPSIN 7-DEHYDROGENASE"/>
    <property type="match status" value="1"/>
</dbReference>
<reference evidence="3 4" key="1">
    <citation type="submission" date="2023-09" db="EMBL/GenBank/DDBJ databases">
        <title>The genome sequence of Streptomyces anthocyanicus.</title>
        <authorList>
            <person name="Mo P."/>
        </authorList>
    </citation>
    <scope>NUCLEOTIDE SEQUENCE [LARGE SCALE GENOMIC DNA]</scope>
    <source>
        <strain evidence="3 4">JCM 4387</strain>
    </source>
</reference>
<gene>
    <name evidence="3" type="ORF">RI060_04240</name>
</gene>
<evidence type="ECO:0000256" key="2">
    <source>
        <dbReference type="ARBA" id="ARBA00023002"/>
    </source>
</evidence>
<name>A0ABY9U2H5_STRVL</name>
<dbReference type="PANTHER" id="PTHR43477:SF1">
    <property type="entry name" value="DIHYDROANTICAPSIN 7-DEHYDROGENASE"/>
    <property type="match status" value="1"/>
</dbReference>
<dbReference type="PRINTS" id="PR00081">
    <property type="entry name" value="GDHRDH"/>
</dbReference>
<sequence>MSDFEGIKALVTGGASGIGRATADLLAERGAQVAVLDLDPSPVDKPLLAYRADVTDDASVRQAVSAAVAALGGLDVLVNNAGIGAQGTVEDNPDDEWHRVLDVNVVGMVRTARACLPHLRASAHAAIVNTCSIAATAGLPQRALYSATKGAVYSLTLAMAADHVREGIRVNCVNPGTVDTPWVGRLLDAAPEPAAERAALEARQPTGRLVSAAEVAGAIAYLAGPLSGATTGTALAVDGGMQGLRLRPVAR</sequence>
<dbReference type="GO" id="GO:0016491">
    <property type="term" value="F:oxidoreductase activity"/>
    <property type="evidence" value="ECO:0007669"/>
    <property type="project" value="UniProtKB-KW"/>
</dbReference>
<dbReference type="PROSITE" id="PS00061">
    <property type="entry name" value="ADH_SHORT"/>
    <property type="match status" value="1"/>
</dbReference>
<dbReference type="Gene3D" id="3.40.50.720">
    <property type="entry name" value="NAD(P)-binding Rossmann-like Domain"/>
    <property type="match status" value="1"/>
</dbReference>
<evidence type="ECO:0000256" key="1">
    <source>
        <dbReference type="ARBA" id="ARBA00006484"/>
    </source>
</evidence>
<evidence type="ECO:0000313" key="4">
    <source>
        <dbReference type="Proteomes" id="UP001249394"/>
    </source>
</evidence>